<gene>
    <name evidence="1" type="ORF">WJX84_000208</name>
</gene>
<dbReference type="Proteomes" id="UP001485043">
    <property type="component" value="Unassembled WGS sequence"/>
</dbReference>
<keyword evidence="2" id="KW-1185">Reference proteome</keyword>
<dbReference type="EMBL" id="JALJOV010000735">
    <property type="protein sequence ID" value="KAK9861576.1"/>
    <property type="molecule type" value="Genomic_DNA"/>
</dbReference>
<accession>A0AAW1SXV0</accession>
<evidence type="ECO:0000313" key="1">
    <source>
        <dbReference type="EMBL" id="KAK9861576.1"/>
    </source>
</evidence>
<dbReference type="AlphaFoldDB" id="A0AAW1SXV0"/>
<dbReference type="SUPFAM" id="SSF53335">
    <property type="entry name" value="S-adenosyl-L-methionine-dependent methyltransferases"/>
    <property type="match status" value="1"/>
</dbReference>
<organism evidence="1 2">
    <name type="scientific">Apatococcus fuscideae</name>
    <dbReference type="NCBI Taxonomy" id="2026836"/>
    <lineage>
        <taxon>Eukaryota</taxon>
        <taxon>Viridiplantae</taxon>
        <taxon>Chlorophyta</taxon>
        <taxon>core chlorophytes</taxon>
        <taxon>Trebouxiophyceae</taxon>
        <taxon>Chlorellales</taxon>
        <taxon>Chlorellaceae</taxon>
        <taxon>Apatococcus</taxon>
    </lineage>
</organism>
<name>A0AAW1SXV0_9CHLO</name>
<sequence length="444" mass="47996">MPLRRVHRTGPLRALPVGVPKEGHGVASADPIAMGVLGVVGLAILVGAPSGMGPTHWEAFWTSLVVPEVLSALLDWKAGELGMVSDLKRTFPNFQPSPPPLHWLTVVNGPPGQCLYEQQSPLSGAITVEQQQHFRVLRIGGWVHSIVLTEGGTSPSSRTIIRKDHAILAYMRVMVAAACGFLETPLPHADSGKLQMQQARVLCLGLGGGVLPMILQHYFGSSGHLQLSAVELDRTITHAATMHMGLDPHFGRHKGQGLHIRDAAKHVADLAAASRAAADQGQLQQPAAQYDCIMLDCFDNNAEVPSQFLAQAFISDCRQIVPEGGVLVANMINGAIGCAWRQDFGRLAEQMCVAFGPTFSIGIRDDNQQNAVLVAKRMPAAHQNTDFPSSELRVFKQELQQNADQLARRHGMPYNLGKMLEELYHVLPDASCIDGVAEVDIDSQ</sequence>
<reference evidence="1 2" key="1">
    <citation type="journal article" date="2024" name="Nat. Commun.">
        <title>Phylogenomics reveals the evolutionary origins of lichenization in chlorophyte algae.</title>
        <authorList>
            <person name="Puginier C."/>
            <person name="Libourel C."/>
            <person name="Otte J."/>
            <person name="Skaloud P."/>
            <person name="Haon M."/>
            <person name="Grisel S."/>
            <person name="Petersen M."/>
            <person name="Berrin J.G."/>
            <person name="Delaux P.M."/>
            <person name="Dal Grande F."/>
            <person name="Keller J."/>
        </authorList>
    </citation>
    <scope>NUCLEOTIDE SEQUENCE [LARGE SCALE GENOMIC DNA]</scope>
    <source>
        <strain evidence="1 2">SAG 2523</strain>
    </source>
</reference>
<evidence type="ECO:0000313" key="2">
    <source>
        <dbReference type="Proteomes" id="UP001485043"/>
    </source>
</evidence>
<dbReference type="Gene3D" id="3.40.50.150">
    <property type="entry name" value="Vaccinia Virus protein VP39"/>
    <property type="match status" value="1"/>
</dbReference>
<protein>
    <submittedName>
        <fullName evidence="1">Uncharacterized protein</fullName>
    </submittedName>
</protein>
<comment type="caution">
    <text evidence="1">The sequence shown here is derived from an EMBL/GenBank/DDBJ whole genome shotgun (WGS) entry which is preliminary data.</text>
</comment>
<dbReference type="InterPro" id="IPR029063">
    <property type="entry name" value="SAM-dependent_MTases_sf"/>
</dbReference>
<proteinExistence type="predicted"/>